<organism evidence="6 7">
    <name type="scientific">Hydrogenophaga intermedia</name>
    <dbReference type="NCBI Taxonomy" id="65786"/>
    <lineage>
        <taxon>Bacteria</taxon>
        <taxon>Pseudomonadati</taxon>
        <taxon>Pseudomonadota</taxon>
        <taxon>Betaproteobacteria</taxon>
        <taxon>Burkholderiales</taxon>
        <taxon>Comamonadaceae</taxon>
        <taxon>Hydrogenophaga</taxon>
    </lineage>
</organism>
<evidence type="ECO:0000256" key="4">
    <source>
        <dbReference type="SAM" id="SignalP"/>
    </source>
</evidence>
<evidence type="ECO:0000313" key="7">
    <source>
        <dbReference type="Proteomes" id="UP000028878"/>
    </source>
</evidence>
<sequence precursor="true">MGLLNRRQWGAAAAGLMFAAGQQSATAQGVTVPRPATLPPKLVGTRIVIAVEPRIGLSNLPLTVAEQRNFFREEGLDVELREFADLGQAMAAVQAKAAHAMCVPFAQLLAPAVRAMNWQSFVVQGRAPQVVLGVSHKTVPGFRGAGDLRGRRVGLRAKDPLAQRVLMAFLQREQVKEEEVQILPQTSAGAALLAFRGGQLDALCHADPMMTLLEQQGELRVAVDTRSLSGTTEVFGGPVPVGCLSAPAEFVEQFPRVTQALTDAVVHALKWLQTAGPSDLIKTVPESHFQGDRAIYLATVERSRDAWTADGLMPRGGPEAVNRVGEGATLPPAELARHFTNAFALKAKARFRA</sequence>
<feature type="signal peptide" evidence="4">
    <location>
        <begin position="1"/>
        <end position="27"/>
    </location>
</feature>
<comment type="similarity">
    <text evidence="2">Belongs to the bacterial solute-binding protein SsuA/TauA family.</text>
</comment>
<dbReference type="GO" id="GO:0042597">
    <property type="term" value="C:periplasmic space"/>
    <property type="evidence" value="ECO:0007669"/>
    <property type="project" value="UniProtKB-SubCell"/>
</dbReference>
<feature type="chain" id="PRO_5009681349" evidence="4">
    <location>
        <begin position="28"/>
        <end position="353"/>
    </location>
</feature>
<feature type="domain" description="SsuA/THI5-like" evidence="5">
    <location>
        <begin position="61"/>
        <end position="214"/>
    </location>
</feature>
<evidence type="ECO:0000256" key="3">
    <source>
        <dbReference type="ARBA" id="ARBA00022729"/>
    </source>
</evidence>
<dbReference type="RefSeq" id="WP_009520494.1">
    <property type="nucleotide sequence ID" value="NZ_CCAE010000029.1"/>
</dbReference>
<keyword evidence="3 4" id="KW-0732">Signal</keyword>
<dbReference type="InterPro" id="IPR015168">
    <property type="entry name" value="SsuA/THI5"/>
</dbReference>
<dbReference type="AlphaFoldDB" id="A0A1L1PFD1"/>
<dbReference type="Proteomes" id="UP000028878">
    <property type="component" value="Unassembled WGS sequence"/>
</dbReference>
<evidence type="ECO:0000313" key="6">
    <source>
        <dbReference type="EMBL" id="CDN88772.1"/>
    </source>
</evidence>
<accession>A0A1L1PFD1</accession>
<evidence type="ECO:0000256" key="1">
    <source>
        <dbReference type="ARBA" id="ARBA00004418"/>
    </source>
</evidence>
<dbReference type="PANTHER" id="PTHR30024:SF47">
    <property type="entry name" value="TAURINE-BINDING PERIPLASMIC PROTEIN"/>
    <property type="match status" value="1"/>
</dbReference>
<evidence type="ECO:0000259" key="5">
    <source>
        <dbReference type="Pfam" id="PF09084"/>
    </source>
</evidence>
<dbReference type="EMBL" id="CCAE010000029">
    <property type="protein sequence ID" value="CDN88772.1"/>
    <property type="molecule type" value="Genomic_DNA"/>
</dbReference>
<keyword evidence="7" id="KW-1185">Reference proteome</keyword>
<name>A0A1L1PFD1_HYDIT</name>
<dbReference type="PANTHER" id="PTHR30024">
    <property type="entry name" value="ALIPHATIC SULFONATES-BINDING PROTEIN-RELATED"/>
    <property type="match status" value="1"/>
</dbReference>
<dbReference type="Gene3D" id="3.40.190.10">
    <property type="entry name" value="Periplasmic binding protein-like II"/>
    <property type="match status" value="2"/>
</dbReference>
<dbReference type="Pfam" id="PF09084">
    <property type="entry name" value="NMT1"/>
    <property type="match status" value="1"/>
</dbReference>
<dbReference type="SUPFAM" id="SSF53850">
    <property type="entry name" value="Periplasmic binding protein-like II"/>
    <property type="match status" value="1"/>
</dbReference>
<proteinExistence type="inferred from homology"/>
<evidence type="ECO:0000256" key="2">
    <source>
        <dbReference type="ARBA" id="ARBA00010742"/>
    </source>
</evidence>
<protein>
    <submittedName>
        <fullName evidence="6">Twin-arginine translocation pathway signal protein</fullName>
    </submittedName>
</protein>
<gene>
    <name evidence="6" type="ORF">BN948_03208</name>
</gene>
<reference evidence="7" key="1">
    <citation type="submission" date="2014-11" db="EMBL/GenBank/DDBJ databases">
        <title>Draft genome sequence of Hydrogenophaga intermedia S1.</title>
        <authorList>
            <person name="Gan H.M."/>
            <person name="Chew T.H."/>
            <person name="Stolz A."/>
        </authorList>
    </citation>
    <scope>NUCLEOTIDE SEQUENCE [LARGE SCALE GENOMIC DNA]</scope>
    <source>
        <strain evidence="7">S1</strain>
    </source>
</reference>
<comment type="subcellular location">
    <subcellularLocation>
        <location evidence="1">Periplasm</location>
    </subcellularLocation>
</comment>